<dbReference type="PANTHER" id="PTHR46354:SF7">
    <property type="entry name" value="PROTEIN DOG1-LIKE 1"/>
    <property type="match status" value="1"/>
</dbReference>
<evidence type="ECO:0000313" key="2">
    <source>
        <dbReference type="EMBL" id="KAJ9551469.1"/>
    </source>
</evidence>
<sequence>MCVCVRKSRVITVNMAKPMKHQQFQSCYHNWVAQQRLDLDELLQALTRYSTDSDYLKLITDKTISHFESYNDARAQLAKHDGPSFLAPTWGSTCENSLLWIGGCRPSLIIRLVYELCGSQMNARFAEFLEGIGRGNLAEISSSQLKRIDELQVKTIKNEDKLRSRVASLQAYTINSINAIFCYDKISIEMKADELLLVLLANLGREAEEKGRDEVVGKAMDSHALDSYNVLIEADQLRLNTLKGMIDILTPLQAVEFLVASKKLHLSLHEWSKTRDLRMGITHLLNTNNAPLSSSDPPPPEP</sequence>
<dbReference type="EMBL" id="JARYMX010000004">
    <property type="protein sequence ID" value="KAJ9551469.1"/>
    <property type="molecule type" value="Genomic_DNA"/>
</dbReference>
<accession>A0AA38T0U1</accession>
<evidence type="ECO:0000259" key="1">
    <source>
        <dbReference type="PROSITE" id="PS51806"/>
    </source>
</evidence>
<dbReference type="GO" id="GO:0043565">
    <property type="term" value="F:sequence-specific DNA binding"/>
    <property type="evidence" value="ECO:0007669"/>
    <property type="project" value="InterPro"/>
</dbReference>
<organism evidence="2 3">
    <name type="scientific">Centaurea solstitialis</name>
    <name type="common">yellow star-thistle</name>
    <dbReference type="NCBI Taxonomy" id="347529"/>
    <lineage>
        <taxon>Eukaryota</taxon>
        <taxon>Viridiplantae</taxon>
        <taxon>Streptophyta</taxon>
        <taxon>Embryophyta</taxon>
        <taxon>Tracheophyta</taxon>
        <taxon>Spermatophyta</taxon>
        <taxon>Magnoliopsida</taxon>
        <taxon>eudicotyledons</taxon>
        <taxon>Gunneridae</taxon>
        <taxon>Pentapetalae</taxon>
        <taxon>asterids</taxon>
        <taxon>campanulids</taxon>
        <taxon>Asterales</taxon>
        <taxon>Asteraceae</taxon>
        <taxon>Carduoideae</taxon>
        <taxon>Cardueae</taxon>
        <taxon>Centaureinae</taxon>
        <taxon>Centaurea</taxon>
    </lineage>
</organism>
<dbReference type="PANTHER" id="PTHR46354">
    <property type="entry name" value="DOG1 DOMAIN-CONTAINING PROTEIN"/>
    <property type="match status" value="1"/>
</dbReference>
<protein>
    <recommendedName>
        <fullName evidence="1">DOG1 domain-containing protein</fullName>
    </recommendedName>
</protein>
<gene>
    <name evidence="2" type="ORF">OSB04_015514</name>
</gene>
<dbReference type="InterPro" id="IPR025422">
    <property type="entry name" value="TGA_domain"/>
</dbReference>
<dbReference type="Proteomes" id="UP001172457">
    <property type="component" value="Chromosome 4"/>
</dbReference>
<evidence type="ECO:0000313" key="3">
    <source>
        <dbReference type="Proteomes" id="UP001172457"/>
    </source>
</evidence>
<proteinExistence type="predicted"/>
<dbReference type="AlphaFoldDB" id="A0AA38T0U1"/>
<dbReference type="Pfam" id="PF14144">
    <property type="entry name" value="DOG1"/>
    <property type="match status" value="1"/>
</dbReference>
<feature type="domain" description="DOG1" evidence="1">
    <location>
        <begin position="21"/>
        <end position="278"/>
    </location>
</feature>
<reference evidence="2" key="1">
    <citation type="submission" date="2023-03" db="EMBL/GenBank/DDBJ databases">
        <title>Chromosome-scale reference genome and RAD-based genetic map of yellow starthistle (Centaurea solstitialis) reveal putative structural variation and QTLs associated with invader traits.</title>
        <authorList>
            <person name="Reatini B."/>
            <person name="Cang F.A."/>
            <person name="Jiang Q."/>
            <person name="Mckibben M.T.W."/>
            <person name="Barker M.S."/>
            <person name="Rieseberg L.H."/>
            <person name="Dlugosch K.M."/>
        </authorList>
    </citation>
    <scope>NUCLEOTIDE SEQUENCE</scope>
    <source>
        <strain evidence="2">CAN-66</strain>
        <tissue evidence="2">Leaf</tissue>
    </source>
</reference>
<dbReference type="PROSITE" id="PS51806">
    <property type="entry name" value="DOG1"/>
    <property type="match status" value="1"/>
</dbReference>
<comment type="caution">
    <text evidence="2">The sequence shown here is derived from an EMBL/GenBank/DDBJ whole genome shotgun (WGS) entry which is preliminary data.</text>
</comment>
<name>A0AA38T0U1_9ASTR</name>
<dbReference type="InterPro" id="IPR051886">
    <property type="entry name" value="Seed_Dev/Stress_Resp_Reg"/>
</dbReference>
<keyword evidence="3" id="KW-1185">Reference proteome</keyword>
<dbReference type="GO" id="GO:0006351">
    <property type="term" value="P:DNA-templated transcription"/>
    <property type="evidence" value="ECO:0007669"/>
    <property type="project" value="InterPro"/>
</dbReference>